<keyword evidence="2" id="KW-1133">Transmembrane helix</keyword>
<feature type="region of interest" description="Disordered" evidence="1">
    <location>
        <begin position="301"/>
        <end position="321"/>
    </location>
</feature>
<evidence type="ECO:0000313" key="4">
    <source>
        <dbReference type="EMBL" id="BAM91512.1"/>
    </source>
</evidence>
<dbReference type="AlphaFoldDB" id="M4ZCI1"/>
<keyword evidence="5" id="KW-1185">Reference proteome</keyword>
<dbReference type="eggNOG" id="ENOG5030I8S">
    <property type="taxonomic scope" value="Bacteria"/>
</dbReference>
<evidence type="ECO:0000256" key="2">
    <source>
        <dbReference type="SAM" id="Phobius"/>
    </source>
</evidence>
<dbReference type="HOGENOM" id="CLU_805794_0_0_5"/>
<protein>
    <submittedName>
        <fullName evidence="4">Uncharacterized protein</fullName>
    </submittedName>
</protein>
<dbReference type="EMBL" id="AP012603">
    <property type="protein sequence ID" value="BAM91512.1"/>
    <property type="molecule type" value="Genomic_DNA"/>
</dbReference>
<evidence type="ECO:0000313" key="5">
    <source>
        <dbReference type="Proteomes" id="UP000011841"/>
    </source>
</evidence>
<dbReference type="Proteomes" id="UP000011841">
    <property type="component" value="Chromosome"/>
</dbReference>
<proteinExistence type="predicted"/>
<keyword evidence="2" id="KW-0472">Membrane</keyword>
<accession>M4ZCI1</accession>
<organism evidence="4 5">
    <name type="scientific">Bradyrhizobium oligotrophicum S58</name>
    <dbReference type="NCBI Taxonomy" id="1245469"/>
    <lineage>
        <taxon>Bacteria</taxon>
        <taxon>Pseudomonadati</taxon>
        <taxon>Pseudomonadota</taxon>
        <taxon>Alphaproteobacteria</taxon>
        <taxon>Hyphomicrobiales</taxon>
        <taxon>Nitrobacteraceae</taxon>
        <taxon>Bradyrhizobium</taxon>
    </lineage>
</organism>
<feature type="signal peptide" evidence="3">
    <location>
        <begin position="1"/>
        <end position="32"/>
    </location>
</feature>
<keyword evidence="3" id="KW-0732">Signal</keyword>
<keyword evidence="2" id="KW-0812">Transmembrane</keyword>
<dbReference type="RefSeq" id="WP_015668599.1">
    <property type="nucleotide sequence ID" value="NC_020453.1"/>
</dbReference>
<dbReference type="PATRIC" id="fig|1245469.3.peg.5661"/>
<gene>
    <name evidence="4" type="ORF">S58_55350</name>
</gene>
<dbReference type="OrthoDB" id="8138583at2"/>
<feature type="compositionally biased region" description="Low complexity" evidence="1">
    <location>
        <begin position="195"/>
        <end position="228"/>
    </location>
</feature>
<evidence type="ECO:0000256" key="3">
    <source>
        <dbReference type="SAM" id="SignalP"/>
    </source>
</evidence>
<evidence type="ECO:0000256" key="1">
    <source>
        <dbReference type="SAM" id="MobiDB-lite"/>
    </source>
</evidence>
<feature type="region of interest" description="Disordered" evidence="1">
    <location>
        <begin position="170"/>
        <end position="229"/>
    </location>
</feature>
<dbReference type="STRING" id="1245469.S58_55350"/>
<sequence>MTNRTVSLLPYVAVAMLAGAAAVTIESEPASAADECLAKPAGTPAGKHWFYRVDRATKKQCWYLRDDDRAAQGASLVTRKLASHRDRTTLSSNAADARAEIQSSPNQVGDEMKVASSTPTAAVRPSAVFPPVAAFPTAAAPSVPAAPASLAPMSAAPAAPAAEAVEATASDSAVATRWPDSSGTLQAQPAPAPRSSSYTLAAASSDAASTETTAPVATSPTPADAAPTMSVAGAADDPARTRLFAFLGAVAIAGFSTSVLLARARAKRQLRIEPAAARRVTRWPAEPELDRMHLPAVDSFYPAPAGRREQPAQRVSQVSVVPRDDARYDEEYEVENLLARYSGQGRQRS</sequence>
<dbReference type="KEGG" id="aol:S58_55350"/>
<feature type="transmembrane region" description="Helical" evidence="2">
    <location>
        <begin position="243"/>
        <end position="262"/>
    </location>
</feature>
<dbReference type="GeneID" id="301819275"/>
<name>M4ZCI1_9BRAD</name>
<reference evidence="4 5" key="1">
    <citation type="journal article" date="2013" name="Appl. Environ. Microbiol.">
        <title>Genome analysis suggests that the soil oligotrophic bacterium Agromonas oligotrophica (Bradyrhizobium oligotrophicum) is a nitrogen-fixing symbiont of Aeschynomene indica.</title>
        <authorList>
            <person name="Okubo T."/>
            <person name="Fukushima S."/>
            <person name="Itakura M."/>
            <person name="Oshima K."/>
            <person name="Longtonglang A."/>
            <person name="Teaumroong N."/>
            <person name="Mitsui H."/>
            <person name="Hattori M."/>
            <person name="Hattori R."/>
            <person name="Hattori T."/>
            <person name="Minamisawa K."/>
        </authorList>
    </citation>
    <scope>NUCLEOTIDE SEQUENCE [LARGE SCALE GENOMIC DNA]</scope>
    <source>
        <strain evidence="4 5">S58</strain>
    </source>
</reference>
<feature type="chain" id="PRO_5004061781" evidence="3">
    <location>
        <begin position="33"/>
        <end position="349"/>
    </location>
</feature>